<feature type="compositionally biased region" description="Polar residues" evidence="5">
    <location>
        <begin position="60"/>
        <end position="72"/>
    </location>
</feature>
<keyword evidence="4 6" id="KW-0472">Membrane</keyword>
<reference evidence="8" key="1">
    <citation type="submission" date="2020-05" db="EMBL/GenBank/DDBJ databases">
        <title>Phylogenomic resolution of chytrid fungi.</title>
        <authorList>
            <person name="Stajich J.E."/>
            <person name="Amses K."/>
            <person name="Simmons R."/>
            <person name="Seto K."/>
            <person name="Myers J."/>
            <person name="Bonds A."/>
            <person name="Quandt C.A."/>
            <person name="Barry K."/>
            <person name="Liu P."/>
            <person name="Grigoriev I."/>
            <person name="Longcore J.E."/>
            <person name="James T.Y."/>
        </authorList>
    </citation>
    <scope>NUCLEOTIDE SEQUENCE</scope>
    <source>
        <strain evidence="8">JEL0513</strain>
    </source>
</reference>
<dbReference type="PANTHER" id="PTHR11132">
    <property type="entry name" value="SOLUTE CARRIER FAMILY 35"/>
    <property type="match status" value="1"/>
</dbReference>
<feature type="transmembrane region" description="Helical" evidence="6">
    <location>
        <begin position="502"/>
        <end position="521"/>
    </location>
</feature>
<comment type="subcellular location">
    <subcellularLocation>
        <location evidence="1">Membrane</location>
        <topology evidence="1">Multi-pass membrane protein</topology>
    </subcellularLocation>
</comment>
<comment type="caution">
    <text evidence="8">The sequence shown here is derived from an EMBL/GenBank/DDBJ whole genome shotgun (WGS) entry which is preliminary data.</text>
</comment>
<organism evidence="8 9">
    <name type="scientific">Physocladia obscura</name>
    <dbReference type="NCBI Taxonomy" id="109957"/>
    <lineage>
        <taxon>Eukaryota</taxon>
        <taxon>Fungi</taxon>
        <taxon>Fungi incertae sedis</taxon>
        <taxon>Chytridiomycota</taxon>
        <taxon>Chytridiomycota incertae sedis</taxon>
        <taxon>Chytridiomycetes</taxon>
        <taxon>Chytridiales</taxon>
        <taxon>Chytriomycetaceae</taxon>
        <taxon>Physocladia</taxon>
    </lineage>
</organism>
<evidence type="ECO:0000256" key="2">
    <source>
        <dbReference type="ARBA" id="ARBA00022692"/>
    </source>
</evidence>
<evidence type="ECO:0000313" key="9">
    <source>
        <dbReference type="Proteomes" id="UP001211907"/>
    </source>
</evidence>
<evidence type="ECO:0000256" key="3">
    <source>
        <dbReference type="ARBA" id="ARBA00022989"/>
    </source>
</evidence>
<evidence type="ECO:0000256" key="1">
    <source>
        <dbReference type="ARBA" id="ARBA00004141"/>
    </source>
</evidence>
<evidence type="ECO:0000313" key="8">
    <source>
        <dbReference type="EMBL" id="KAJ3129505.1"/>
    </source>
</evidence>
<dbReference type="GO" id="GO:0016020">
    <property type="term" value="C:membrane"/>
    <property type="evidence" value="ECO:0007669"/>
    <property type="project" value="UniProtKB-SubCell"/>
</dbReference>
<proteinExistence type="predicted"/>
<dbReference type="Pfam" id="PF03151">
    <property type="entry name" value="TPT"/>
    <property type="match status" value="2"/>
</dbReference>
<feature type="transmembrane region" description="Helical" evidence="6">
    <location>
        <begin position="343"/>
        <end position="362"/>
    </location>
</feature>
<keyword evidence="3 6" id="KW-1133">Transmembrane helix</keyword>
<feature type="compositionally biased region" description="Basic residues" evidence="5">
    <location>
        <begin position="546"/>
        <end position="556"/>
    </location>
</feature>
<protein>
    <submittedName>
        <fullName evidence="8">Suppressor of loss of ypt1</fullName>
    </submittedName>
</protein>
<dbReference type="Proteomes" id="UP001211907">
    <property type="component" value="Unassembled WGS sequence"/>
</dbReference>
<keyword evidence="2 6" id="KW-0812">Transmembrane</keyword>
<accession>A0AAD5T5Q6</accession>
<evidence type="ECO:0000259" key="7">
    <source>
        <dbReference type="Pfam" id="PF03151"/>
    </source>
</evidence>
<feature type="transmembrane region" description="Helical" evidence="6">
    <location>
        <begin position="446"/>
        <end position="468"/>
    </location>
</feature>
<dbReference type="InterPro" id="IPR050186">
    <property type="entry name" value="TPT_transporter"/>
</dbReference>
<dbReference type="EMBL" id="JADGJH010000420">
    <property type="protein sequence ID" value="KAJ3129505.1"/>
    <property type="molecule type" value="Genomic_DNA"/>
</dbReference>
<dbReference type="AlphaFoldDB" id="A0AAD5T5Q6"/>
<evidence type="ECO:0000256" key="6">
    <source>
        <dbReference type="SAM" id="Phobius"/>
    </source>
</evidence>
<keyword evidence="9" id="KW-1185">Reference proteome</keyword>
<dbReference type="InterPro" id="IPR004853">
    <property type="entry name" value="Sugar_P_trans_dom"/>
</dbReference>
<feature type="domain" description="Sugar phosphate transporter" evidence="7">
    <location>
        <begin position="403"/>
        <end position="521"/>
    </location>
</feature>
<feature type="region of interest" description="Disordered" evidence="5">
    <location>
        <begin position="60"/>
        <end position="80"/>
    </location>
</feature>
<feature type="transmembrane region" description="Helical" evidence="6">
    <location>
        <begin position="475"/>
        <end position="496"/>
    </location>
</feature>
<evidence type="ECO:0000256" key="4">
    <source>
        <dbReference type="ARBA" id="ARBA00023136"/>
    </source>
</evidence>
<gene>
    <name evidence="8" type="primary">SLY41</name>
    <name evidence="8" type="ORF">HK100_008584</name>
</gene>
<feature type="domain" description="Sugar phosphate transporter" evidence="7">
    <location>
        <begin position="164"/>
        <end position="368"/>
    </location>
</feature>
<sequence>MPEHELPTPKSVQASTPDPSRLHLSEIFALYSRSVSAPAFVSAESTPSVTVVATGSISERDCNSISSPSATGSPPPYIRRSSTATSLHEFPIFESVVNVKPITLSSNLEMHYPSNVSKNLHSTVSAVFSSPRPYALPPSQYHSKHPSVSSFEKHAHWVENAKFIALCLAWYLSSSITSNIGKDLLNVFKYPLTLSWIQFLFVAAGCLIVSSGQFYILKIRHAGIRPPSLEAFRTTAPLAVFLISGHAFSSMAISRVPALSPLFTIAIYRFVFKVNYAPKVYISLLPLTLGVMLVCTNKVTFHFLGFVCALTSTGIFVVQNIVSKAIFNKQVTKKTKKMDKYNLLFYSSITSFFLMAPLWFYADGLSMLGGNSKNLPSISPITSFPNFHPKNYTSATNLTDTVIISPALTAANTSNTTVAVVPLALPTTPISHLSTADRITASSSQIVQLFLINGVSHFAQAAFSFTVLSQVSSSVTFSIASLLKRIVVIVASIVYFGEAARGVGRLQWVGLFMTFWGLWLYDRATMDSKSSSHSSGEDEEVEFMGGKKKERRFLPI</sequence>
<feature type="transmembrane region" description="Helical" evidence="6">
    <location>
        <begin position="279"/>
        <end position="295"/>
    </location>
</feature>
<feature type="transmembrane region" description="Helical" evidence="6">
    <location>
        <begin position="193"/>
        <end position="217"/>
    </location>
</feature>
<name>A0AAD5T5Q6_9FUNG</name>
<feature type="region of interest" description="Disordered" evidence="5">
    <location>
        <begin position="529"/>
        <end position="556"/>
    </location>
</feature>
<feature type="transmembrane region" description="Helical" evidence="6">
    <location>
        <begin position="301"/>
        <end position="322"/>
    </location>
</feature>
<evidence type="ECO:0000256" key="5">
    <source>
        <dbReference type="SAM" id="MobiDB-lite"/>
    </source>
</evidence>